<evidence type="ECO:0000256" key="4">
    <source>
        <dbReference type="ARBA" id="ARBA00023186"/>
    </source>
</evidence>
<dbReference type="Proteomes" id="UP000005090">
    <property type="component" value="Chromosome"/>
</dbReference>
<dbReference type="STRING" id="686340.Metal_1732"/>
<dbReference type="Pfam" id="PF05400">
    <property type="entry name" value="FliT"/>
    <property type="match status" value="1"/>
</dbReference>
<keyword evidence="6" id="KW-0966">Cell projection</keyword>
<gene>
    <name evidence="6" type="ORF">Metal_1732</name>
</gene>
<evidence type="ECO:0000313" key="6">
    <source>
        <dbReference type="EMBL" id="EIC29501.1"/>
    </source>
</evidence>
<keyword evidence="4" id="KW-0143">Chaperone</keyword>
<evidence type="ECO:0000256" key="1">
    <source>
        <dbReference type="ARBA" id="ARBA00004514"/>
    </source>
</evidence>
<name>H8GMU9_METAL</name>
<evidence type="ECO:0000256" key="5">
    <source>
        <dbReference type="ARBA" id="ARBA00093797"/>
    </source>
</evidence>
<dbReference type="EMBL" id="CM001475">
    <property type="protein sequence ID" value="EIC29501.1"/>
    <property type="molecule type" value="Genomic_DNA"/>
</dbReference>
<proteinExistence type="predicted"/>
<dbReference type="RefSeq" id="WP_005371400.1">
    <property type="nucleotide sequence ID" value="NZ_CM001475.1"/>
</dbReference>
<evidence type="ECO:0000256" key="2">
    <source>
        <dbReference type="ARBA" id="ARBA00022490"/>
    </source>
</evidence>
<evidence type="ECO:0000313" key="7">
    <source>
        <dbReference type="Proteomes" id="UP000005090"/>
    </source>
</evidence>
<accession>H8GMU9</accession>
<dbReference type="Gene3D" id="1.20.58.380">
    <property type="entry name" value="Flagellar protein flit"/>
    <property type="match status" value="1"/>
</dbReference>
<dbReference type="AlphaFoldDB" id="H8GMU9"/>
<protein>
    <recommendedName>
        <fullName evidence="5">Flagellar protein FliT</fullName>
    </recommendedName>
</protein>
<evidence type="ECO:0000256" key="3">
    <source>
        <dbReference type="ARBA" id="ARBA00022795"/>
    </source>
</evidence>
<keyword evidence="6" id="KW-0282">Flagellum</keyword>
<comment type="subcellular location">
    <subcellularLocation>
        <location evidence="1">Cytoplasm</location>
        <location evidence="1">Cytosol</location>
    </subcellularLocation>
</comment>
<keyword evidence="3" id="KW-1005">Bacterial flagellum biogenesis</keyword>
<keyword evidence="6" id="KW-0969">Cilium</keyword>
<dbReference type="HOGENOM" id="CLU_2288180_0_0_6"/>
<reference evidence="6 7" key="1">
    <citation type="journal article" date="2013" name="Genome Announc.">
        <title>Genome Sequence of the Obligate Gammaproteobacterial Methanotroph Methylomicrobium album Strain BG8.</title>
        <authorList>
            <person name="Kits K.D."/>
            <person name="Kalyuzhnaya M.G."/>
            <person name="Klotz M.G."/>
            <person name="Jetten M.S."/>
            <person name="Op den Camp H.J."/>
            <person name="Vuilleumier S."/>
            <person name="Bringel F."/>
            <person name="Dispirito A.A."/>
            <person name="Murrell J.C."/>
            <person name="Bruce D."/>
            <person name="Cheng J.F."/>
            <person name="Copeland A."/>
            <person name="Goodwin L."/>
            <person name="Hauser L."/>
            <person name="Lajus A."/>
            <person name="Land M.L."/>
            <person name="Lapidus A."/>
            <person name="Lucas S."/>
            <person name="Medigue C."/>
            <person name="Pitluck S."/>
            <person name="Woyke T."/>
            <person name="Zeytun A."/>
            <person name="Stein L.Y."/>
        </authorList>
    </citation>
    <scope>NUCLEOTIDE SEQUENCE [LARGE SCALE GENOMIC DNA]</scope>
    <source>
        <strain evidence="6 7">BG8</strain>
    </source>
</reference>
<dbReference type="InterPro" id="IPR008622">
    <property type="entry name" value="FliT"/>
</dbReference>
<organism evidence="6 7">
    <name type="scientific">Methylomicrobium album BG8</name>
    <dbReference type="NCBI Taxonomy" id="686340"/>
    <lineage>
        <taxon>Bacteria</taxon>
        <taxon>Pseudomonadati</taxon>
        <taxon>Pseudomonadota</taxon>
        <taxon>Gammaproteobacteria</taxon>
        <taxon>Methylococcales</taxon>
        <taxon>Methylococcaceae</taxon>
        <taxon>Methylomicrobium</taxon>
    </lineage>
</organism>
<sequence length="101" mass="11288">MNDRIAELLQLVELTRAMLEKAQASLWDEVIALEAGRRERISAFFLTPVEPELASPVAESIRNILAMDYEIATLGLAEKQEAGLALRQMEQGKKAVKAYML</sequence>
<dbReference type="GO" id="GO:0044781">
    <property type="term" value="P:bacterial-type flagellum organization"/>
    <property type="evidence" value="ECO:0007669"/>
    <property type="project" value="UniProtKB-KW"/>
</dbReference>
<keyword evidence="7" id="KW-1185">Reference proteome</keyword>
<keyword evidence="2" id="KW-0963">Cytoplasm</keyword>